<gene>
    <name evidence="1" type="ORF">WNY63_20465</name>
</gene>
<accession>A0ABU9U7T6</accession>
<name>A0ABU9U7T6_9GAMM</name>
<comment type="caution">
    <text evidence="1">The sequence shown here is derived from an EMBL/GenBank/DDBJ whole genome shotgun (WGS) entry which is preliminary data.</text>
</comment>
<keyword evidence="2" id="KW-1185">Reference proteome</keyword>
<evidence type="ECO:0000313" key="1">
    <source>
        <dbReference type="EMBL" id="MEM5553096.1"/>
    </source>
</evidence>
<proteinExistence type="predicted"/>
<dbReference type="Proteomes" id="UP001388366">
    <property type="component" value="Unassembled WGS sequence"/>
</dbReference>
<dbReference type="EMBL" id="JBBMQU010000063">
    <property type="protein sequence ID" value="MEM5553096.1"/>
    <property type="molecule type" value="Genomic_DNA"/>
</dbReference>
<dbReference type="RefSeq" id="WP_342884666.1">
    <property type="nucleotide sequence ID" value="NZ_JBBMQU010000063.1"/>
</dbReference>
<sequence length="99" mass="11350">MGIKDEDYQQTKKELRLAIIRLQKGEPENPKLIQRIKDGKTVKVNNLNVEIEAGKSNGLINKSHTDLEEEIYNSQPNLSEYKGEVTEHPLYSKRIANDT</sequence>
<evidence type="ECO:0000313" key="2">
    <source>
        <dbReference type="Proteomes" id="UP001388366"/>
    </source>
</evidence>
<protein>
    <submittedName>
        <fullName evidence="1">Uncharacterized protein</fullName>
    </submittedName>
</protein>
<organism evidence="1 2">
    <name type="scientific">Pseudoalteromonas neustonica</name>
    <dbReference type="NCBI Taxonomy" id="1840331"/>
    <lineage>
        <taxon>Bacteria</taxon>
        <taxon>Pseudomonadati</taxon>
        <taxon>Pseudomonadota</taxon>
        <taxon>Gammaproteobacteria</taxon>
        <taxon>Alteromonadales</taxon>
        <taxon>Pseudoalteromonadaceae</taxon>
        <taxon>Pseudoalteromonas</taxon>
    </lineage>
</organism>
<reference evidence="1 2" key="1">
    <citation type="submission" date="2024-03" db="EMBL/GenBank/DDBJ databases">
        <title>Community enrichment and isolation of bacterial strains for fucoidan degradation.</title>
        <authorList>
            <person name="Sichert A."/>
        </authorList>
    </citation>
    <scope>NUCLEOTIDE SEQUENCE [LARGE SCALE GENOMIC DNA]</scope>
    <source>
        <strain evidence="1 2">AS81</strain>
    </source>
</reference>